<sequence length="470" mass="52505">MLFSHVCNTRSITGAEKLLFFLAKKLSRHFECIIVAPQDGKLTKLARKCGIRTILKEAPLLYTMCAPNENLNKDAQKLKSHAATAEMAAMLAEERPDYVFVNTSVNIIPAFAAKSLGIPVVWHVTEIIQPTPYAASSVAIIDRYSDWIVGISETAVTPFRGHPAENKVSLLYPSWEAEEFRPELWSQLRQSKRKEWGIGADAKVIGYISSFLIAEKGADHFIESAITLAKQNHGLRFVVIGGEVDRVYYQSLKRKLIDSGRNSQFIFVEYEENIEAAYCAMDIVVIPSLLSEGFGMTAMEAMIFGKPVVAYASGGLREILQFTGNERFLVPTGDKEGLQAKISELIETPDTLEVIGYENQKRVEAIFGSEAYENRLLIILGYIFSLSGSLVPIEEALYSPPEASEGAIPAAPALPRGARGHRRTRSLRRAGHKLKRRASLRRKRRPIRARKRSGRKRSRRGSGRARKRAR</sequence>
<dbReference type="EMBL" id="JAZHPZ010000011">
    <property type="protein sequence ID" value="MEF2967939.1"/>
    <property type="molecule type" value="Genomic_DNA"/>
</dbReference>
<accession>A0ABU7VVZ8</accession>
<organism evidence="3 4">
    <name type="scientific">Paenibacillus haidiansis</name>
    <dbReference type="NCBI Taxonomy" id="1574488"/>
    <lineage>
        <taxon>Bacteria</taxon>
        <taxon>Bacillati</taxon>
        <taxon>Bacillota</taxon>
        <taxon>Bacilli</taxon>
        <taxon>Bacillales</taxon>
        <taxon>Paenibacillaceae</taxon>
        <taxon>Paenibacillus</taxon>
    </lineage>
</organism>
<evidence type="ECO:0000259" key="2">
    <source>
        <dbReference type="Pfam" id="PF00534"/>
    </source>
</evidence>
<dbReference type="Pfam" id="PF00534">
    <property type="entry name" value="Glycos_transf_1"/>
    <property type="match status" value="1"/>
</dbReference>
<evidence type="ECO:0000313" key="4">
    <source>
        <dbReference type="Proteomes" id="UP001306950"/>
    </source>
</evidence>
<name>A0ABU7VVZ8_9BACL</name>
<keyword evidence="3" id="KW-0808">Transferase</keyword>
<comment type="caution">
    <text evidence="3">The sequence shown here is derived from an EMBL/GenBank/DDBJ whole genome shotgun (WGS) entry which is preliminary data.</text>
</comment>
<dbReference type="InterPro" id="IPR050194">
    <property type="entry name" value="Glycosyltransferase_grp1"/>
</dbReference>
<dbReference type="EC" id="2.4.-.-" evidence="3"/>
<gene>
    <name evidence="3" type="ORF">V3851_19085</name>
</gene>
<dbReference type="CDD" id="cd03801">
    <property type="entry name" value="GT4_PimA-like"/>
    <property type="match status" value="1"/>
</dbReference>
<feature type="compositionally biased region" description="Low complexity" evidence="1">
    <location>
        <begin position="406"/>
        <end position="417"/>
    </location>
</feature>
<keyword evidence="3" id="KW-0328">Glycosyltransferase</keyword>
<keyword evidence="4" id="KW-1185">Reference proteome</keyword>
<reference evidence="3 4" key="1">
    <citation type="submission" date="2024-02" db="EMBL/GenBank/DDBJ databases">
        <title>A nitrogen-fixing paenibacillus bacterium.</title>
        <authorList>
            <person name="Zhang W.L."/>
            <person name="Chen S.F."/>
        </authorList>
    </citation>
    <scope>NUCLEOTIDE SEQUENCE [LARGE SCALE GENOMIC DNA]</scope>
    <source>
        <strain evidence="3 4">M1</strain>
    </source>
</reference>
<evidence type="ECO:0000313" key="3">
    <source>
        <dbReference type="EMBL" id="MEF2967939.1"/>
    </source>
</evidence>
<dbReference type="SUPFAM" id="SSF53756">
    <property type="entry name" value="UDP-Glycosyltransferase/glycogen phosphorylase"/>
    <property type="match status" value="1"/>
</dbReference>
<dbReference type="PANTHER" id="PTHR45947">
    <property type="entry name" value="SULFOQUINOVOSYL TRANSFERASE SQD2"/>
    <property type="match status" value="1"/>
</dbReference>
<protein>
    <submittedName>
        <fullName evidence="3">Glycosyltransferase family 4 protein</fullName>
        <ecNumber evidence="3">2.4.-.-</ecNumber>
    </submittedName>
</protein>
<dbReference type="GO" id="GO:0016757">
    <property type="term" value="F:glycosyltransferase activity"/>
    <property type="evidence" value="ECO:0007669"/>
    <property type="project" value="UniProtKB-KW"/>
</dbReference>
<evidence type="ECO:0000256" key="1">
    <source>
        <dbReference type="SAM" id="MobiDB-lite"/>
    </source>
</evidence>
<dbReference type="RefSeq" id="WP_331848151.1">
    <property type="nucleotide sequence ID" value="NZ_JAZHPZ010000011.1"/>
</dbReference>
<feature type="domain" description="Glycosyl transferase family 1" evidence="2">
    <location>
        <begin position="190"/>
        <end position="361"/>
    </location>
</feature>
<feature type="region of interest" description="Disordered" evidence="1">
    <location>
        <begin position="404"/>
        <end position="470"/>
    </location>
</feature>
<dbReference type="Proteomes" id="UP001306950">
    <property type="component" value="Unassembled WGS sequence"/>
</dbReference>
<dbReference type="InterPro" id="IPR001296">
    <property type="entry name" value="Glyco_trans_1"/>
</dbReference>
<proteinExistence type="predicted"/>
<dbReference type="PANTHER" id="PTHR45947:SF3">
    <property type="entry name" value="SULFOQUINOVOSYL TRANSFERASE SQD2"/>
    <property type="match status" value="1"/>
</dbReference>
<feature type="compositionally biased region" description="Basic residues" evidence="1">
    <location>
        <begin position="418"/>
        <end position="470"/>
    </location>
</feature>
<dbReference type="Gene3D" id="3.40.50.2000">
    <property type="entry name" value="Glycogen Phosphorylase B"/>
    <property type="match status" value="2"/>
</dbReference>